<accession>A0A2M7BT58</accession>
<dbReference type="EMBL" id="PEVA01000060">
    <property type="protein sequence ID" value="PIV08668.1"/>
    <property type="molecule type" value="Genomic_DNA"/>
</dbReference>
<dbReference type="GO" id="GO:0000049">
    <property type="term" value="F:tRNA binding"/>
    <property type="evidence" value="ECO:0007669"/>
    <property type="project" value="TreeGrafter"/>
</dbReference>
<dbReference type="PRINTS" id="PR00982">
    <property type="entry name" value="TRNASYNTHLYS"/>
</dbReference>
<evidence type="ECO:0000313" key="5">
    <source>
        <dbReference type="EMBL" id="PIV08668.1"/>
    </source>
</evidence>
<dbReference type="PANTHER" id="PTHR42918:SF15">
    <property type="entry name" value="LYSINE--TRNA LIGASE, CHLOROPLASTIC_MITOCHONDRIAL"/>
    <property type="match status" value="1"/>
</dbReference>
<dbReference type="InterPro" id="IPR006195">
    <property type="entry name" value="aa-tRNA-synth_II"/>
</dbReference>
<organism evidence="5 6">
    <name type="scientific">Candidatus Roizmanbacteria bacterium CG03_land_8_20_14_0_80_39_12</name>
    <dbReference type="NCBI Taxonomy" id="1974847"/>
    <lineage>
        <taxon>Bacteria</taxon>
        <taxon>Candidatus Roizmaniibacteriota</taxon>
    </lineage>
</organism>
<dbReference type="SUPFAM" id="SSF109604">
    <property type="entry name" value="HD-domain/PDEase-like"/>
    <property type="match status" value="1"/>
</dbReference>
<name>A0A2M7BT58_9BACT</name>
<evidence type="ECO:0000256" key="3">
    <source>
        <dbReference type="ARBA" id="ARBA00022840"/>
    </source>
</evidence>
<gene>
    <name evidence="5" type="ORF">COS52_01495</name>
</gene>
<dbReference type="Proteomes" id="UP000230119">
    <property type="component" value="Unassembled WGS sequence"/>
</dbReference>
<protein>
    <recommendedName>
        <fullName evidence="4">Aminoacyl-transfer RNA synthetases class-II family profile domain-containing protein</fullName>
    </recommendedName>
</protein>
<dbReference type="GO" id="GO:0005829">
    <property type="term" value="C:cytosol"/>
    <property type="evidence" value="ECO:0007669"/>
    <property type="project" value="TreeGrafter"/>
</dbReference>
<dbReference type="Pfam" id="PF00152">
    <property type="entry name" value="tRNA-synt_2"/>
    <property type="match status" value="1"/>
</dbReference>
<dbReference type="GO" id="GO:0005524">
    <property type="term" value="F:ATP binding"/>
    <property type="evidence" value="ECO:0007669"/>
    <property type="project" value="UniProtKB-KW"/>
</dbReference>
<dbReference type="Gene3D" id="1.10.3210.10">
    <property type="entry name" value="Hypothetical protein af1432"/>
    <property type="match status" value="1"/>
</dbReference>
<comment type="caution">
    <text evidence="5">The sequence shown here is derived from an EMBL/GenBank/DDBJ whole genome shotgun (WGS) entry which is preliminary data.</text>
</comment>
<dbReference type="PANTHER" id="PTHR42918">
    <property type="entry name" value="LYSYL-TRNA SYNTHETASE"/>
    <property type="match status" value="1"/>
</dbReference>
<dbReference type="CDD" id="cd00775">
    <property type="entry name" value="LysRS_core"/>
    <property type="match status" value="1"/>
</dbReference>
<dbReference type="InterPro" id="IPR004364">
    <property type="entry name" value="Aa-tRNA-synt_II"/>
</dbReference>
<dbReference type="GO" id="GO:0004824">
    <property type="term" value="F:lysine-tRNA ligase activity"/>
    <property type="evidence" value="ECO:0007669"/>
    <property type="project" value="InterPro"/>
</dbReference>
<dbReference type="PROSITE" id="PS50862">
    <property type="entry name" value="AA_TRNA_LIGASE_II"/>
    <property type="match status" value="1"/>
</dbReference>
<reference evidence="6" key="1">
    <citation type="submission" date="2017-09" db="EMBL/GenBank/DDBJ databases">
        <title>Depth-based differentiation of microbial function through sediment-hosted aquifers and enrichment of novel symbionts in the deep terrestrial subsurface.</title>
        <authorList>
            <person name="Probst A.J."/>
            <person name="Ladd B."/>
            <person name="Jarett J.K."/>
            <person name="Geller-Mcgrath D.E."/>
            <person name="Sieber C.M.K."/>
            <person name="Emerson J.B."/>
            <person name="Anantharaman K."/>
            <person name="Thomas B.C."/>
            <person name="Malmstrom R."/>
            <person name="Stieglmeier M."/>
            <person name="Klingl A."/>
            <person name="Woyke T."/>
            <person name="Ryan C.M."/>
            <person name="Banfield J.F."/>
        </authorList>
    </citation>
    <scope>NUCLEOTIDE SEQUENCE [LARGE SCALE GENOMIC DNA]</scope>
</reference>
<evidence type="ECO:0000256" key="2">
    <source>
        <dbReference type="ARBA" id="ARBA00022741"/>
    </source>
</evidence>
<evidence type="ECO:0000259" key="4">
    <source>
        <dbReference type="PROSITE" id="PS50862"/>
    </source>
</evidence>
<feature type="domain" description="Aminoacyl-transfer RNA synthetases class-II family profile" evidence="4">
    <location>
        <begin position="1"/>
        <end position="318"/>
    </location>
</feature>
<dbReference type="InterPro" id="IPR006674">
    <property type="entry name" value="HD_domain"/>
</dbReference>
<proteinExistence type="predicted"/>
<dbReference type="SUPFAM" id="SSF55681">
    <property type="entry name" value="Class II aaRS and biotin synthetases"/>
    <property type="match status" value="1"/>
</dbReference>
<sequence length="530" mass="60648">MRERFNTRTRLLRHMREYLDGLGFWEVETPIFHPQYGGANAKPFTTHYNALGQDMYLRIAFELYLKRLISGGYERVYEIGRDFRNEGFDRSHSPEFTMIEWYEAYVDYHRVMDVTEGLFKHLAQKLNGSSKMKIDEKEIDLSGKWPRITMNDIMKKELGIEVETASQESLLAYCTEHSIGLIGGETKGQIIFAIFEHSIPEKLIEPIWIIDYPEDVSPLSKNHRSKPGWVERFEGYIGGKEICDGWSELTDPMIQRQRFENDQKASRKDKSEAQQVDEDFLTSMEFGMPPMGGIGIGIERLVMFFTNTWAIREMMLFPTLKKLVSEQVGHQAPVAPVKQNPYSITREQALTLVKEKLTSPHLVKHSLAVEAAMKGLARHFGGDESRWGMVGLLHDIDWDATKDVPDQHAKQTVAWLKELGNTDLELHDAILSHNHHHNGEGEPSSQMERALYTCDELTGFIVARTLVLPTKKIADVTPESVIKKFPSKSFAAAVNREQIKLCEEKLGIKLIDFVSIVLKSMQEISDDLSL</sequence>
<evidence type="ECO:0000313" key="6">
    <source>
        <dbReference type="Proteomes" id="UP000230119"/>
    </source>
</evidence>
<keyword evidence="2" id="KW-0547">Nucleotide-binding</keyword>
<keyword evidence="3" id="KW-0067">ATP-binding</keyword>
<evidence type="ECO:0000256" key="1">
    <source>
        <dbReference type="ARBA" id="ARBA00022598"/>
    </source>
</evidence>
<dbReference type="Gene3D" id="3.30.930.10">
    <property type="entry name" value="Bira Bifunctional Protein, Domain 2"/>
    <property type="match status" value="1"/>
</dbReference>
<dbReference type="InterPro" id="IPR018149">
    <property type="entry name" value="Lys-tRNA-synth_II_C"/>
</dbReference>
<dbReference type="Pfam" id="PF01966">
    <property type="entry name" value="HD"/>
    <property type="match status" value="1"/>
</dbReference>
<dbReference type="AlphaFoldDB" id="A0A2M7BT58"/>
<dbReference type="GO" id="GO:0006430">
    <property type="term" value="P:lysyl-tRNA aminoacylation"/>
    <property type="evidence" value="ECO:0007669"/>
    <property type="project" value="InterPro"/>
</dbReference>
<keyword evidence="1" id="KW-0436">Ligase</keyword>
<dbReference type="InterPro" id="IPR045864">
    <property type="entry name" value="aa-tRNA-synth_II/BPL/LPL"/>
</dbReference>